<gene>
    <name evidence="2" type="ORF">U9M48_041440</name>
</gene>
<evidence type="ECO:0000259" key="1">
    <source>
        <dbReference type="Pfam" id="PF20241"/>
    </source>
</evidence>
<proteinExistence type="predicted"/>
<dbReference type="PANTHER" id="PTHR33065:SF93">
    <property type="entry name" value="DUF6598 DOMAIN-CONTAINING PROTEIN"/>
    <property type="match status" value="1"/>
</dbReference>
<organism evidence="2 3">
    <name type="scientific">Paspalum notatum var. saurae</name>
    <dbReference type="NCBI Taxonomy" id="547442"/>
    <lineage>
        <taxon>Eukaryota</taxon>
        <taxon>Viridiplantae</taxon>
        <taxon>Streptophyta</taxon>
        <taxon>Embryophyta</taxon>
        <taxon>Tracheophyta</taxon>
        <taxon>Spermatophyta</taxon>
        <taxon>Magnoliopsida</taxon>
        <taxon>Liliopsida</taxon>
        <taxon>Poales</taxon>
        <taxon>Poaceae</taxon>
        <taxon>PACMAD clade</taxon>
        <taxon>Panicoideae</taxon>
        <taxon>Andropogonodae</taxon>
        <taxon>Paspaleae</taxon>
        <taxon>Paspalinae</taxon>
        <taxon>Paspalum</taxon>
    </lineage>
</organism>
<protein>
    <recommendedName>
        <fullName evidence="1">DUF6598 domain-containing protein</fullName>
    </recommendedName>
</protein>
<sequence>MPEAPKKLRLWAEVQEAQAHMRVVQAKIRGLTLGMKTREFSAGLSEEQLAAKVAKVKEERLVLMEEYMRLNLFQPDFSGVTEAERAAEAARLRQEALEEGRRLLKAGDPRGFGMEALARGGVIDFDPKQGGLYYNRFTAVDFPAFDLDEESPLSPMRFTDALYQSERDYGRRICHAVNILSVKIACSDVGFPIHVYGTVIVRDSVDSKCVYHFRRGSHHCQLISSEDESLILTGPKRGLALLDDIYVETDLKIKDHLGQDRELSKGMLSIRGTGRTLKECKIETKSLATRLSTVDVTYAVVKDAVEATIAVEVVQGVFHGKITAYTISVHDRLVLYDSSSKEAAADAMTGGDGRGAMILQLMRPVVSVYLKDMLIIDAQQAGDGESRSILFTPRANRGDEDQLALGGTVMRVKIFWSDQTESHVRIQCPPLGPMRFTDALYQSERDYWRLITHAVNIMSVKIACSDVGFPIHVYGTGQTASILSVSTTCSTVTATIANSSALRYRSPLILPVRECEIETYAVVKDAVEATVAVEVVQGVFHGKITTYTTSVQDTLVLYDSSEEAAADAVIGGDGRGALIQLMRPVVSVYLKDKLIIDAQQAGYGDSELQSILFTPRANRGDEDQLTVGDTVMRMKVAWSLSTEGVAPFFWTGEEKCDGSKCLVAWEDVCKSKQQAGLGLKDLEAQNHSLLMKRRVGVRIAVEEEEEEEKAKAPKRRLWAEVQDVEARLRVVHEKIRDLVLGMKSKDFSAGLSEEQLAAKQAMVKEEKSVWIKEYKRLSTLKLPDFSGVTEAERAAEAVRLRQEALEEGRRLINAGDDRGFRLEGLARSRVIDFDPKQGGYYHNRFCAVDFTSFDLDEESPLGPMRFTDAVYDSEGEYRRMVSEAVNILSVKIASSDVGFPIYVYGTVVVRDSVDGKCVYHFRRDSHHCQLINSENESLILTGPKRGLALLDDIYVETDLKIKDHRGQDRELSKGMLSIRGTGRTVEECEVETDSLATRLSTVVVTYAVVKRAVEATITVEVVQGVFYGKITAYTTSIPDRLVLYDSEEAADAVTGGDGRGAMIQLMRPVVSVYFKDLLIITALSGDGESRSIEFTPRFYSGDEDQLTVGGTVMRVKVACKAERSGGLRNEWHKQKASELKKDGRRLQQKDGDGCRWSSSSLLAWVSGYNSAIILKRSAWKQFGNKQKLQGNGKCIQTGRI</sequence>
<feature type="domain" description="DUF6598" evidence="1">
    <location>
        <begin position="885"/>
        <end position="1117"/>
    </location>
</feature>
<keyword evidence="3" id="KW-1185">Reference proteome</keyword>
<reference evidence="2 3" key="1">
    <citation type="submission" date="2024-02" db="EMBL/GenBank/DDBJ databases">
        <title>High-quality chromosome-scale genome assembly of Pensacola bahiagrass (Paspalum notatum Flugge var. saurae).</title>
        <authorList>
            <person name="Vega J.M."/>
            <person name="Podio M."/>
            <person name="Orjuela J."/>
            <person name="Siena L.A."/>
            <person name="Pessino S.C."/>
            <person name="Combes M.C."/>
            <person name="Mariac C."/>
            <person name="Albertini E."/>
            <person name="Pupilli F."/>
            <person name="Ortiz J.P.A."/>
            <person name="Leblanc O."/>
        </authorList>
    </citation>
    <scope>NUCLEOTIDE SEQUENCE [LARGE SCALE GENOMIC DNA]</scope>
    <source>
        <strain evidence="2">R1</strain>
        <tissue evidence="2">Leaf</tissue>
    </source>
</reference>
<name>A0AAQ3UUI3_PASNO</name>
<feature type="domain" description="DUF6598" evidence="1">
    <location>
        <begin position="177"/>
        <end position="414"/>
    </location>
</feature>
<dbReference type="AlphaFoldDB" id="A0AAQ3UUI3"/>
<accession>A0AAQ3UUI3</accession>
<feature type="domain" description="DUF6598" evidence="1">
    <location>
        <begin position="519"/>
        <end position="636"/>
    </location>
</feature>
<dbReference type="EMBL" id="CP144754">
    <property type="protein sequence ID" value="WVZ95709.1"/>
    <property type="molecule type" value="Genomic_DNA"/>
</dbReference>
<dbReference type="PANTHER" id="PTHR33065">
    <property type="entry name" value="OS07G0486400 PROTEIN"/>
    <property type="match status" value="1"/>
</dbReference>
<dbReference type="Pfam" id="PF20241">
    <property type="entry name" value="DUF6598"/>
    <property type="match status" value="3"/>
</dbReference>
<evidence type="ECO:0000313" key="2">
    <source>
        <dbReference type="EMBL" id="WVZ95709.1"/>
    </source>
</evidence>
<dbReference type="InterPro" id="IPR046533">
    <property type="entry name" value="DUF6598"/>
</dbReference>
<dbReference type="Proteomes" id="UP001341281">
    <property type="component" value="Chromosome 10"/>
</dbReference>
<evidence type="ECO:0000313" key="3">
    <source>
        <dbReference type="Proteomes" id="UP001341281"/>
    </source>
</evidence>